<keyword evidence="4" id="KW-0697">Rotamase</keyword>
<dbReference type="InterPro" id="IPR019734">
    <property type="entry name" value="TPR_rpt"/>
</dbReference>
<dbReference type="Pfam" id="PF00254">
    <property type="entry name" value="FKBP_C"/>
    <property type="match status" value="1"/>
</dbReference>
<evidence type="ECO:0000256" key="1">
    <source>
        <dbReference type="ARBA" id="ARBA00009648"/>
    </source>
</evidence>
<accession>A0A803J3P0</accession>
<dbReference type="EC" id="5.2.1.8" evidence="4"/>
<dbReference type="PANTHER" id="PTHR46674">
    <property type="entry name" value="INACTIVE PEPTIDYL-PROLYL CIS-TRANS ISOMERASE FKBP6"/>
    <property type="match status" value="1"/>
</dbReference>
<dbReference type="InterPro" id="IPR046357">
    <property type="entry name" value="PPIase_dom_sf"/>
</dbReference>
<proteinExistence type="inferred from homology"/>
<organism evidence="8">
    <name type="scientific">Xenopus tropicalis</name>
    <name type="common">Western clawed frog</name>
    <name type="synonym">Silurana tropicalis</name>
    <dbReference type="NCBI Taxonomy" id="8364"/>
    <lineage>
        <taxon>Eukaryota</taxon>
        <taxon>Metazoa</taxon>
        <taxon>Chordata</taxon>
        <taxon>Craniata</taxon>
        <taxon>Vertebrata</taxon>
        <taxon>Euteleostomi</taxon>
        <taxon>Amphibia</taxon>
        <taxon>Batrachia</taxon>
        <taxon>Anura</taxon>
        <taxon>Pipoidea</taxon>
        <taxon>Pipidae</taxon>
        <taxon>Xenopodinae</taxon>
        <taxon>Xenopus</taxon>
        <taxon>Silurana</taxon>
    </lineage>
</organism>
<dbReference type="FunFam" id="3.10.50.40:FF:000030">
    <property type="entry name" value="Peptidylprolyl isomerase"/>
    <property type="match status" value="1"/>
</dbReference>
<evidence type="ECO:0000256" key="4">
    <source>
        <dbReference type="PROSITE-ProRule" id="PRU00277"/>
    </source>
</evidence>
<dbReference type="PROSITE" id="PS50005">
    <property type="entry name" value="TPR"/>
    <property type="match status" value="1"/>
</dbReference>
<evidence type="ECO:0000256" key="5">
    <source>
        <dbReference type="PROSITE-ProRule" id="PRU00339"/>
    </source>
</evidence>
<dbReference type="SMART" id="SM00028">
    <property type="entry name" value="TPR"/>
    <property type="match status" value="2"/>
</dbReference>
<dbReference type="GO" id="GO:0003755">
    <property type="term" value="F:peptidyl-prolyl cis-trans isomerase activity"/>
    <property type="evidence" value="ECO:0007669"/>
    <property type="project" value="UniProtKB-KW"/>
</dbReference>
<reference evidence="8" key="1">
    <citation type="journal article" date="2010" name="Science">
        <title>The genome of the Western clawed frog Xenopus tropicalis.</title>
        <authorList>
            <person name="Hellsten U."/>
            <person name="Harland R.M."/>
            <person name="Gilchrist M.J."/>
            <person name="Hendrix D."/>
            <person name="Jurka J."/>
            <person name="Kapitonov V."/>
            <person name="Ovcharenko I."/>
            <person name="Putnam N.H."/>
            <person name="Shu S."/>
            <person name="Taher L."/>
            <person name="Blitz I.L."/>
            <person name="Blumberg B."/>
            <person name="Dichmann D.S."/>
            <person name="Dubchak I."/>
            <person name="Amaya E."/>
            <person name="Detter J.C."/>
            <person name="Fletcher R."/>
            <person name="Gerhard D.S."/>
            <person name="Goodstein D."/>
            <person name="Graves T."/>
            <person name="Grigoriev I.V."/>
            <person name="Grimwood J."/>
            <person name="Kawashima T."/>
            <person name="Lindquist E."/>
            <person name="Lucas S.M."/>
            <person name="Mead P.E."/>
            <person name="Mitros T."/>
            <person name="Ogino H."/>
            <person name="Ohta Y."/>
            <person name="Poliakov A.V."/>
            <person name="Pollet N."/>
            <person name="Robert J."/>
            <person name="Salamov A."/>
            <person name="Sater A.K."/>
            <person name="Schmutz J."/>
            <person name="Terry A."/>
            <person name="Vize P.D."/>
            <person name="Warren W.C."/>
            <person name="Wells D."/>
            <person name="Wills A."/>
            <person name="Wilson R.K."/>
            <person name="Zimmerman L.B."/>
            <person name="Zorn A.M."/>
            <person name="Grainger R."/>
            <person name="Grammer T."/>
            <person name="Khokha M.K."/>
            <person name="Richardson P.M."/>
            <person name="Rokhsar D.S."/>
        </authorList>
    </citation>
    <scope>NUCLEOTIDE SEQUENCE [LARGE SCALE GENOMIC DNA]</scope>
    <source>
        <strain evidence="8">Nigerian</strain>
    </source>
</reference>
<dbReference type="InterPro" id="IPR001179">
    <property type="entry name" value="PPIase_FKBP_dom"/>
</dbReference>
<comment type="similarity">
    <text evidence="1">Belongs to the FKBP6 family.</text>
</comment>
<evidence type="ECO:0000256" key="3">
    <source>
        <dbReference type="ARBA" id="ARBA00022803"/>
    </source>
</evidence>
<feature type="signal peptide" evidence="6">
    <location>
        <begin position="1"/>
        <end position="23"/>
    </location>
</feature>
<keyword evidence="6" id="KW-0732">Signal</keyword>
<dbReference type="FunCoup" id="A0A803J3P0">
    <property type="interactions" value="79"/>
</dbReference>
<dbReference type="Gene3D" id="1.25.40.10">
    <property type="entry name" value="Tetratricopeptide repeat domain"/>
    <property type="match status" value="1"/>
</dbReference>
<evidence type="ECO:0000256" key="6">
    <source>
        <dbReference type="SAM" id="SignalP"/>
    </source>
</evidence>
<evidence type="ECO:0000313" key="8">
    <source>
        <dbReference type="Ensembl" id="ENSXETP00000102434"/>
    </source>
</evidence>
<keyword evidence="4" id="KW-0413">Isomerase</keyword>
<reference evidence="8" key="2">
    <citation type="submission" date="2021-03" db="UniProtKB">
        <authorList>
            <consortium name="Ensembl"/>
        </authorList>
    </citation>
    <scope>IDENTIFICATION</scope>
</reference>
<dbReference type="PANTHER" id="PTHR46674:SF1">
    <property type="entry name" value="INACTIVE PEPTIDYL-PROLYL CIS-TRANS ISOMERASE FKBP6"/>
    <property type="match status" value="1"/>
</dbReference>
<keyword evidence="3 5" id="KW-0802">TPR repeat</keyword>
<sequence>MAISYLSFFLTFAHACLLWPVTALISNWRENKQKKSVFHQLAQQMEDVSGDRGVLKEVIRPGKGGKVPCDATVILKYSGYLEHADKPFDTSCYRRHPKMMKLGEDITLSGMEIGLLTMQRGELSRFLFSPKYAYGTLGCSPLIPPSATVLFEIELLDFLDTAESDLFCALSPEVQATFSLDKIIKIAGTEREFGNYLFKRNRFYDARDRYKRASSVLSCKASCEEERKLLEAAQLFVALNLSLTYLKLERPSRALKWGEKALSIDNRNTKALFRCGLACLEMREYDKARNYLLKAQWLEPYNPEINNELKRLSSCYQDYMDKEREMCFLMFRSLSMRH</sequence>
<dbReference type="Bgee" id="ENSXETG00000024716">
    <property type="expression patterns" value="Expressed in testis and 9 other cell types or tissues"/>
</dbReference>
<evidence type="ECO:0000256" key="2">
    <source>
        <dbReference type="ARBA" id="ARBA00022737"/>
    </source>
</evidence>
<comment type="catalytic activity">
    <reaction evidence="4">
        <text>[protein]-peptidylproline (omega=180) = [protein]-peptidylproline (omega=0)</text>
        <dbReference type="Rhea" id="RHEA:16237"/>
        <dbReference type="Rhea" id="RHEA-COMP:10747"/>
        <dbReference type="Rhea" id="RHEA-COMP:10748"/>
        <dbReference type="ChEBI" id="CHEBI:83833"/>
        <dbReference type="ChEBI" id="CHEBI:83834"/>
        <dbReference type="EC" id="5.2.1.8"/>
    </reaction>
</comment>
<dbReference type="Gene3D" id="3.10.50.40">
    <property type="match status" value="1"/>
</dbReference>
<gene>
    <name evidence="8" type="primary">fkbp6</name>
</gene>
<dbReference type="InterPro" id="IPR011990">
    <property type="entry name" value="TPR-like_helical_dom_sf"/>
</dbReference>
<feature type="domain" description="PPIase FKBP-type" evidence="7">
    <location>
        <begin position="70"/>
        <end position="159"/>
    </location>
</feature>
<dbReference type="InterPro" id="IPR042282">
    <property type="entry name" value="FKBP6/shu"/>
</dbReference>
<dbReference type="PROSITE" id="PS50059">
    <property type="entry name" value="FKBP_PPIASE"/>
    <property type="match status" value="1"/>
</dbReference>
<name>A0A803J3P0_XENTR</name>
<evidence type="ECO:0000259" key="7">
    <source>
        <dbReference type="PROSITE" id="PS50059"/>
    </source>
</evidence>
<dbReference type="GeneTree" id="ENSGT00940000158514"/>
<dbReference type="Xenbase" id="XB-GENE-942472">
    <property type="gene designation" value="fkbp6"/>
</dbReference>
<dbReference type="SUPFAM" id="SSF48452">
    <property type="entry name" value="TPR-like"/>
    <property type="match status" value="1"/>
</dbReference>
<dbReference type="Ensembl" id="ENSXETT00000113587">
    <property type="protein sequence ID" value="ENSXETP00000102434"/>
    <property type="gene ID" value="ENSXETG00000024716"/>
</dbReference>
<dbReference type="AlphaFoldDB" id="A0A803J3P0"/>
<keyword evidence="2" id="KW-0677">Repeat</keyword>
<protein>
    <recommendedName>
        <fullName evidence="4">peptidylprolyl isomerase</fullName>
        <ecNumber evidence="4">5.2.1.8</ecNumber>
    </recommendedName>
</protein>
<feature type="chain" id="PRO_5031258985" description="peptidylprolyl isomerase" evidence="6">
    <location>
        <begin position="24"/>
        <end position="338"/>
    </location>
</feature>
<feature type="repeat" description="TPR" evidence="5">
    <location>
        <begin position="269"/>
        <end position="302"/>
    </location>
</feature>
<dbReference type="InParanoid" id="A0A803J3P0"/>
<dbReference type="SUPFAM" id="SSF54534">
    <property type="entry name" value="FKBP-like"/>
    <property type="match status" value="1"/>
</dbReference>